<evidence type="ECO:0000256" key="3">
    <source>
        <dbReference type="ARBA" id="ARBA00022692"/>
    </source>
</evidence>
<dbReference type="RefSeq" id="WP_103077553.1">
    <property type="nucleotide sequence ID" value="NZ_AZRN01000034.1"/>
</dbReference>
<dbReference type="Pfam" id="PF00950">
    <property type="entry name" value="ABC-3"/>
    <property type="match status" value="1"/>
</dbReference>
<dbReference type="PANTHER" id="PTHR30477:SF0">
    <property type="entry name" value="METAL TRANSPORT SYSTEM MEMBRANE PROTEIN TM_0125-RELATED"/>
    <property type="match status" value="1"/>
</dbReference>
<sequence length="272" mass="30022">MIDILSYPFMRYALIGAILSGFGSALLSNFIVLKKMEFIGNGAAHVAFGAIAFALYFGLNMNLLSIIVAIIFAITIHQLGKKERVQENSVIGMLLSLSMAIGIILLSFKKGYVPEIDSFLFGDVLMITQEDLILLGIFDLLILFIVIFLNKELKYYSFNQRLSKIFGVPTNIINLLFLTITSVTIVVSVKIIGIILITALLITPGVIAKLYAKSINQMLIISVIVGVFSSVLGIFLSYYLNVPSGPMIVLTMFLIFLIAYLLRKTVLKSFAQ</sequence>
<keyword evidence="5 7" id="KW-0472">Membrane</keyword>
<dbReference type="EMBL" id="AZRN01000034">
    <property type="protein sequence ID" value="PNR98161.1"/>
    <property type="molecule type" value="Genomic_DNA"/>
</dbReference>
<evidence type="ECO:0000256" key="7">
    <source>
        <dbReference type="SAM" id="Phobius"/>
    </source>
</evidence>
<gene>
    <name evidence="8" type="ORF">X927_08275</name>
</gene>
<keyword evidence="3 6" id="KW-0812">Transmembrane</keyword>
<comment type="similarity">
    <text evidence="2 6">Belongs to the ABC-3 integral membrane protein family.</text>
</comment>
<accession>A0A2K1P5V7</accession>
<feature type="transmembrane region" description="Helical" evidence="7">
    <location>
        <begin position="132"/>
        <end position="150"/>
    </location>
</feature>
<feature type="transmembrane region" description="Helical" evidence="7">
    <location>
        <begin position="92"/>
        <end position="112"/>
    </location>
</feature>
<dbReference type="PANTHER" id="PTHR30477">
    <property type="entry name" value="ABC-TRANSPORTER METAL-BINDING PROTEIN"/>
    <property type="match status" value="1"/>
</dbReference>
<dbReference type="GO" id="GO:0043190">
    <property type="term" value="C:ATP-binding cassette (ABC) transporter complex"/>
    <property type="evidence" value="ECO:0007669"/>
    <property type="project" value="InterPro"/>
</dbReference>
<dbReference type="CDD" id="cd06550">
    <property type="entry name" value="TM_ABC_iron-siderophores_like"/>
    <property type="match status" value="1"/>
</dbReference>
<feature type="transmembrane region" description="Helical" evidence="7">
    <location>
        <begin position="245"/>
        <end position="262"/>
    </location>
</feature>
<dbReference type="SUPFAM" id="SSF81345">
    <property type="entry name" value="ABC transporter involved in vitamin B12 uptake, BtuC"/>
    <property type="match status" value="1"/>
</dbReference>
<feature type="transmembrane region" description="Helical" evidence="7">
    <location>
        <begin position="63"/>
        <end position="80"/>
    </location>
</feature>
<dbReference type="GO" id="GO:0055085">
    <property type="term" value="P:transmembrane transport"/>
    <property type="evidence" value="ECO:0007669"/>
    <property type="project" value="InterPro"/>
</dbReference>
<feature type="transmembrane region" description="Helical" evidence="7">
    <location>
        <begin position="191"/>
        <end position="212"/>
    </location>
</feature>
<evidence type="ECO:0000256" key="4">
    <source>
        <dbReference type="ARBA" id="ARBA00022989"/>
    </source>
</evidence>
<dbReference type="Gene3D" id="1.10.3470.10">
    <property type="entry name" value="ABC transporter involved in vitamin B12 uptake, BtuC"/>
    <property type="match status" value="1"/>
</dbReference>
<keyword evidence="9" id="KW-1185">Reference proteome</keyword>
<keyword evidence="4 7" id="KW-1133">Transmembrane helix</keyword>
<comment type="caution">
    <text evidence="8">The sequence shown here is derived from an EMBL/GenBank/DDBJ whole genome shotgun (WGS) entry which is preliminary data.</text>
</comment>
<reference evidence="8 9" key="1">
    <citation type="submission" date="2013-12" db="EMBL/GenBank/DDBJ databases">
        <title>Comparative genomics of Petrotoga isolates.</title>
        <authorList>
            <person name="Nesbo C.L."/>
            <person name="Charchuk R."/>
            <person name="Chow K."/>
        </authorList>
    </citation>
    <scope>NUCLEOTIDE SEQUENCE [LARGE SCALE GENOMIC DNA]</scope>
    <source>
        <strain evidence="8 9">DSM 14811</strain>
    </source>
</reference>
<feature type="transmembrane region" description="Helical" evidence="7">
    <location>
        <begin position="219"/>
        <end position="239"/>
    </location>
</feature>
<evidence type="ECO:0000256" key="2">
    <source>
        <dbReference type="ARBA" id="ARBA00008034"/>
    </source>
</evidence>
<keyword evidence="6" id="KW-0813">Transport</keyword>
<name>A0A2K1P5V7_9BACT</name>
<evidence type="ECO:0000313" key="9">
    <source>
        <dbReference type="Proteomes" id="UP000236604"/>
    </source>
</evidence>
<dbReference type="GO" id="GO:0010043">
    <property type="term" value="P:response to zinc ion"/>
    <property type="evidence" value="ECO:0007669"/>
    <property type="project" value="TreeGrafter"/>
</dbReference>
<proteinExistence type="inferred from homology"/>
<evidence type="ECO:0000256" key="6">
    <source>
        <dbReference type="RuleBase" id="RU003943"/>
    </source>
</evidence>
<comment type="subcellular location">
    <subcellularLocation>
        <location evidence="6">Cell membrane</location>
        <topology evidence="6">Multi-pass membrane protein</topology>
    </subcellularLocation>
    <subcellularLocation>
        <location evidence="1">Membrane</location>
        <topology evidence="1">Multi-pass membrane protein</topology>
    </subcellularLocation>
</comment>
<dbReference type="Proteomes" id="UP000236604">
    <property type="component" value="Unassembled WGS sequence"/>
</dbReference>
<dbReference type="InterPro" id="IPR001626">
    <property type="entry name" value="ABC_TroCD"/>
</dbReference>
<feature type="transmembrane region" description="Helical" evidence="7">
    <location>
        <begin position="162"/>
        <end position="185"/>
    </location>
</feature>
<dbReference type="InterPro" id="IPR037294">
    <property type="entry name" value="ABC_BtuC-like"/>
</dbReference>
<evidence type="ECO:0000256" key="1">
    <source>
        <dbReference type="ARBA" id="ARBA00004141"/>
    </source>
</evidence>
<feature type="transmembrane region" description="Helical" evidence="7">
    <location>
        <begin position="12"/>
        <end position="31"/>
    </location>
</feature>
<protein>
    <submittedName>
        <fullName evidence="8">ABC transporter</fullName>
    </submittedName>
</protein>
<evidence type="ECO:0000313" key="8">
    <source>
        <dbReference type="EMBL" id="PNR98161.1"/>
    </source>
</evidence>
<evidence type="ECO:0000256" key="5">
    <source>
        <dbReference type="ARBA" id="ARBA00023136"/>
    </source>
</evidence>
<dbReference type="AlphaFoldDB" id="A0A2K1P5V7"/>
<organism evidence="8 9">
    <name type="scientific">Petrotoga mexicana DSM 14811</name>
    <dbReference type="NCBI Taxonomy" id="1122954"/>
    <lineage>
        <taxon>Bacteria</taxon>
        <taxon>Thermotogati</taxon>
        <taxon>Thermotogota</taxon>
        <taxon>Thermotogae</taxon>
        <taxon>Petrotogales</taxon>
        <taxon>Petrotogaceae</taxon>
        <taxon>Petrotoga</taxon>
    </lineage>
</organism>